<dbReference type="EMBL" id="LR134477">
    <property type="protein sequence ID" value="VEI16914.1"/>
    <property type="molecule type" value="Genomic_DNA"/>
</dbReference>
<keyword evidence="1" id="KW-0472">Membrane</keyword>
<gene>
    <name evidence="2" type="ORF">NCTC10951_01925</name>
</gene>
<keyword evidence="1" id="KW-0812">Transmembrane</keyword>
<dbReference type="RefSeq" id="WP_197722293.1">
    <property type="nucleotide sequence ID" value="NZ_JASPER010000032.1"/>
</dbReference>
<proteinExistence type="predicted"/>
<accession>A0A3S4VET1</accession>
<dbReference type="KEGG" id="avc:NCTC10951_01925"/>
<name>A0A3S4VET1_ACTVI</name>
<organism evidence="2 3">
    <name type="scientific">Actinomyces viscosus</name>
    <dbReference type="NCBI Taxonomy" id="1656"/>
    <lineage>
        <taxon>Bacteria</taxon>
        <taxon>Bacillati</taxon>
        <taxon>Actinomycetota</taxon>
        <taxon>Actinomycetes</taxon>
        <taxon>Actinomycetales</taxon>
        <taxon>Actinomycetaceae</taxon>
        <taxon>Actinomyces</taxon>
    </lineage>
</organism>
<dbReference type="AlphaFoldDB" id="A0A3S4VET1"/>
<feature type="transmembrane region" description="Helical" evidence="1">
    <location>
        <begin position="15"/>
        <end position="36"/>
    </location>
</feature>
<evidence type="ECO:0000256" key="1">
    <source>
        <dbReference type="SAM" id="Phobius"/>
    </source>
</evidence>
<sequence length="158" mass="17532">MELLFGLILFRHLGYQSMLICVAISVVLIFVGYPVCRPRTVFDQSGIHSRTALRSYDIPWPASRRDFIARYGAGRFIHPNGRGGSAYAVVRTRGGEVVLGGMITRAITSDRAYQLMEVELDRIWMWAASWGLVRLENPTGIPRGNGAPGVWGYGPAHP</sequence>
<evidence type="ECO:0000313" key="3">
    <source>
        <dbReference type="Proteomes" id="UP000268658"/>
    </source>
</evidence>
<dbReference type="Proteomes" id="UP000268658">
    <property type="component" value="Chromosome"/>
</dbReference>
<keyword evidence="1" id="KW-1133">Transmembrane helix</keyword>
<evidence type="ECO:0000313" key="2">
    <source>
        <dbReference type="EMBL" id="VEI16914.1"/>
    </source>
</evidence>
<protein>
    <submittedName>
        <fullName evidence="2">Uncharacterized protein</fullName>
    </submittedName>
</protein>
<reference evidence="2 3" key="1">
    <citation type="submission" date="2018-12" db="EMBL/GenBank/DDBJ databases">
        <authorList>
            <consortium name="Pathogen Informatics"/>
        </authorList>
    </citation>
    <scope>NUCLEOTIDE SEQUENCE [LARGE SCALE GENOMIC DNA]</scope>
    <source>
        <strain evidence="2 3">NCTC10951</strain>
    </source>
</reference>